<gene>
    <name evidence="14" type="ORF">EZV62_021267</name>
</gene>
<dbReference type="PANTHER" id="PTHR47955">
    <property type="entry name" value="CYTOCHROME P450 FAMILY 71 PROTEIN"/>
    <property type="match status" value="1"/>
</dbReference>
<evidence type="ECO:0000256" key="5">
    <source>
        <dbReference type="ARBA" id="ARBA00022692"/>
    </source>
</evidence>
<dbReference type="PRINTS" id="PR00463">
    <property type="entry name" value="EP450I"/>
</dbReference>
<keyword evidence="10" id="KW-0503">Monooxygenase</keyword>
<feature type="transmembrane region" description="Helical" evidence="13">
    <location>
        <begin position="769"/>
        <end position="792"/>
    </location>
</feature>
<evidence type="ECO:0000256" key="1">
    <source>
        <dbReference type="ARBA" id="ARBA00001971"/>
    </source>
</evidence>
<dbReference type="Gene3D" id="1.10.630.10">
    <property type="entry name" value="Cytochrome P450"/>
    <property type="match status" value="2"/>
</dbReference>
<evidence type="ECO:0000256" key="10">
    <source>
        <dbReference type="ARBA" id="ARBA00023033"/>
    </source>
</evidence>
<dbReference type="GO" id="GO:0020037">
    <property type="term" value="F:heme binding"/>
    <property type="evidence" value="ECO:0007669"/>
    <property type="project" value="InterPro"/>
</dbReference>
<keyword evidence="11 13" id="KW-0472">Membrane</keyword>
<feature type="transmembrane region" description="Helical" evidence="13">
    <location>
        <begin position="467"/>
        <end position="493"/>
    </location>
</feature>
<dbReference type="SUPFAM" id="SSF48264">
    <property type="entry name" value="Cytochrome P450"/>
    <property type="match status" value="2"/>
</dbReference>
<dbReference type="EMBL" id="VAHF01000010">
    <property type="protein sequence ID" value="TXG52098.1"/>
    <property type="molecule type" value="Genomic_DNA"/>
</dbReference>
<evidence type="ECO:0000256" key="9">
    <source>
        <dbReference type="ARBA" id="ARBA00023004"/>
    </source>
</evidence>
<dbReference type="AlphaFoldDB" id="A0A5C7H508"/>
<protein>
    <recommendedName>
        <fullName evidence="16">Cytochrome P450</fullName>
    </recommendedName>
</protein>
<evidence type="ECO:0008006" key="16">
    <source>
        <dbReference type="Google" id="ProtNLM"/>
    </source>
</evidence>
<dbReference type="Proteomes" id="UP000323000">
    <property type="component" value="Chromosome 10"/>
</dbReference>
<dbReference type="InterPro" id="IPR036396">
    <property type="entry name" value="Cyt_P450_sf"/>
</dbReference>
<dbReference type="Pfam" id="PF00067">
    <property type="entry name" value="p450"/>
    <property type="match status" value="3"/>
</dbReference>
<dbReference type="InterPro" id="IPR002401">
    <property type="entry name" value="Cyt_P450_E_grp-I"/>
</dbReference>
<keyword evidence="7 13" id="KW-1133">Transmembrane helix</keyword>
<dbReference type="PRINTS" id="PR00385">
    <property type="entry name" value="P450"/>
</dbReference>
<keyword evidence="4 12" id="KW-0349">Heme</keyword>
<reference evidence="15" key="1">
    <citation type="journal article" date="2019" name="Gigascience">
        <title>De novo genome assembly of the endangered Acer yangbiense, a plant species with extremely small populations endemic to Yunnan Province, China.</title>
        <authorList>
            <person name="Yang J."/>
            <person name="Wariss H.M."/>
            <person name="Tao L."/>
            <person name="Zhang R."/>
            <person name="Yun Q."/>
            <person name="Hollingsworth P."/>
            <person name="Dao Z."/>
            <person name="Luo G."/>
            <person name="Guo H."/>
            <person name="Ma Y."/>
            <person name="Sun W."/>
        </authorList>
    </citation>
    <scope>NUCLEOTIDE SEQUENCE [LARGE SCALE GENOMIC DNA]</scope>
    <source>
        <strain evidence="15">cv. Malutang</strain>
    </source>
</reference>
<comment type="similarity">
    <text evidence="3">Belongs to the cytochrome P450 family.</text>
</comment>
<keyword evidence="8" id="KW-0560">Oxidoreductase</keyword>
<dbReference type="GO" id="GO:0004497">
    <property type="term" value="F:monooxygenase activity"/>
    <property type="evidence" value="ECO:0007669"/>
    <property type="project" value="UniProtKB-KW"/>
</dbReference>
<dbReference type="InterPro" id="IPR001128">
    <property type="entry name" value="Cyt_P450"/>
</dbReference>
<proteinExistence type="inferred from homology"/>
<evidence type="ECO:0000313" key="15">
    <source>
        <dbReference type="Proteomes" id="UP000323000"/>
    </source>
</evidence>
<dbReference type="GO" id="GO:0016705">
    <property type="term" value="F:oxidoreductase activity, acting on paired donors, with incorporation or reduction of molecular oxygen"/>
    <property type="evidence" value="ECO:0007669"/>
    <property type="project" value="InterPro"/>
</dbReference>
<keyword evidence="9 12" id="KW-0408">Iron</keyword>
<evidence type="ECO:0000313" key="14">
    <source>
        <dbReference type="EMBL" id="TXG52098.1"/>
    </source>
</evidence>
<keyword evidence="15" id="KW-1185">Reference proteome</keyword>
<keyword evidence="5 13" id="KW-0812">Transmembrane</keyword>
<evidence type="ECO:0000256" key="11">
    <source>
        <dbReference type="ARBA" id="ARBA00023136"/>
    </source>
</evidence>
<evidence type="ECO:0000256" key="8">
    <source>
        <dbReference type="ARBA" id="ARBA00023002"/>
    </source>
</evidence>
<evidence type="ECO:0000256" key="12">
    <source>
        <dbReference type="PIRSR" id="PIRSR602401-1"/>
    </source>
</evidence>
<dbReference type="PROSITE" id="PS00086">
    <property type="entry name" value="CYTOCHROME_P450"/>
    <property type="match status" value="2"/>
</dbReference>
<comment type="caution">
    <text evidence="14">The sequence shown here is derived from an EMBL/GenBank/DDBJ whole genome shotgun (WGS) entry which is preliminary data.</text>
</comment>
<keyword evidence="6 12" id="KW-0479">Metal-binding</keyword>
<comment type="subcellular location">
    <subcellularLocation>
        <location evidence="2">Membrane</location>
        <topology evidence="2">Single-pass membrane protein</topology>
    </subcellularLocation>
</comment>
<evidence type="ECO:0000256" key="7">
    <source>
        <dbReference type="ARBA" id="ARBA00022989"/>
    </source>
</evidence>
<comment type="cofactor">
    <cofactor evidence="1 12">
        <name>heme</name>
        <dbReference type="ChEBI" id="CHEBI:30413"/>
    </cofactor>
</comment>
<accession>A0A5C7H508</accession>
<sequence>METVNTIWPSRVLASRQFPSLQTLIVSSAKMAKEVYKIQDLEFSGRPFLIGQQKLSYNGLDLAFSPYNANWRELRKICVMHLFNSNRVQQFRPAREEEVSRMIEKISKSLYDDHDCKQQPIDLGVMMLSFTSSFICRIAFGKRYEDEGSESRRFHAMLSEAQFMLGSFFFSDLFPFMEWLDKLTGMVRRLKNSFEELETFYQELIDEHLDPSRSKTEHEEDIIDVLLQLRKESGFKFDISLDHIKGVLMVTYLPSSLKCICWWHRCKCSYCGLGHDIPNEESKLHEETQEEIRHRMGNKDFVNEDDIQNLSYLKAIVKETMRLQPVAPLSPRSTTEKCNLEGYEILAKTLVFVNAFAIGRDPETWENVEEFNPDRFIGSCIDLKGQNFELVPFGGGRRSCPGIYMGIAMVELALANLLHKFDWELPAGMKKEDLDFESPRLGFESIQKPAGREKSSIYRDSPQYTCLIASVMALLIILIILSPPIFIFIFFFLQTHTRTTKTGVRLPPGPKGLPLIGNLHQLDHSKPHHYFFQLSKQFGPLISLRLGFVQTLVVSSAKMAKEVMKTHDLQFCSRPALLGQQTLSYNGQDLVFTPYNDYYKEMRKLCAVHLFNSNSVYQYRPIREDEVSLMIEKISKSVVACKPVNLSELMMSLTSNIICRIGFGKRYEDEGVERSRFHALLNETQAMFGIFFFSDYFPFMGWFDKFTRLISRLEKNFKEFDSFYQKLIDEHLDPKRPKSDQEDIIDVLLEMKKQSGFKINLTWDHIKAILMNVFVAGTDTGAASVIWAMTYLMKNPRVMKKVQEEVRNLVGAKGFVDEDDVERLSYLKDVVKETMRLQPTVPLLVPRETTEKCILEGYEIQAKTLVFVNTWAIGRDPEVWENPEEFYPERFVGSSIDIKGQHFELAPFGAGRRICPGMHMGIATVELALANLLYKFDWEMPVGIKKEDLDFDVLPGITMHKKNVLQLIAKNMDM</sequence>
<evidence type="ECO:0000256" key="4">
    <source>
        <dbReference type="ARBA" id="ARBA00022617"/>
    </source>
</evidence>
<evidence type="ECO:0000256" key="3">
    <source>
        <dbReference type="ARBA" id="ARBA00010617"/>
    </source>
</evidence>
<dbReference type="CDD" id="cd11072">
    <property type="entry name" value="CYP71-like"/>
    <property type="match status" value="2"/>
</dbReference>
<dbReference type="FunFam" id="1.10.630.10:FF:000011">
    <property type="entry name" value="Cytochrome P450 83B1"/>
    <property type="match status" value="2"/>
</dbReference>
<dbReference type="GO" id="GO:0016020">
    <property type="term" value="C:membrane"/>
    <property type="evidence" value="ECO:0007669"/>
    <property type="project" value="UniProtKB-SubCell"/>
</dbReference>
<dbReference type="GO" id="GO:0005506">
    <property type="term" value="F:iron ion binding"/>
    <property type="evidence" value="ECO:0007669"/>
    <property type="project" value="InterPro"/>
</dbReference>
<dbReference type="OrthoDB" id="1470350at2759"/>
<feature type="binding site" description="axial binding residue" evidence="12">
    <location>
        <position position="915"/>
    </location>
    <ligand>
        <name>heme</name>
        <dbReference type="ChEBI" id="CHEBI:30413"/>
    </ligand>
    <ligandPart>
        <name>Fe</name>
        <dbReference type="ChEBI" id="CHEBI:18248"/>
    </ligandPart>
</feature>
<dbReference type="PANTHER" id="PTHR47955:SF22">
    <property type="entry name" value="CYTOCHROME P450 83B1-LIKE"/>
    <property type="match status" value="1"/>
</dbReference>
<evidence type="ECO:0000256" key="6">
    <source>
        <dbReference type="ARBA" id="ARBA00022723"/>
    </source>
</evidence>
<evidence type="ECO:0000256" key="2">
    <source>
        <dbReference type="ARBA" id="ARBA00004167"/>
    </source>
</evidence>
<dbReference type="InterPro" id="IPR017972">
    <property type="entry name" value="Cyt_P450_CS"/>
</dbReference>
<organism evidence="14 15">
    <name type="scientific">Acer yangbiense</name>
    <dbReference type="NCBI Taxonomy" id="1000413"/>
    <lineage>
        <taxon>Eukaryota</taxon>
        <taxon>Viridiplantae</taxon>
        <taxon>Streptophyta</taxon>
        <taxon>Embryophyta</taxon>
        <taxon>Tracheophyta</taxon>
        <taxon>Spermatophyta</taxon>
        <taxon>Magnoliopsida</taxon>
        <taxon>eudicotyledons</taxon>
        <taxon>Gunneridae</taxon>
        <taxon>Pentapetalae</taxon>
        <taxon>rosids</taxon>
        <taxon>malvids</taxon>
        <taxon>Sapindales</taxon>
        <taxon>Sapindaceae</taxon>
        <taxon>Hippocastanoideae</taxon>
        <taxon>Acereae</taxon>
        <taxon>Acer</taxon>
    </lineage>
</organism>
<name>A0A5C7H508_9ROSI</name>
<evidence type="ECO:0000256" key="13">
    <source>
        <dbReference type="SAM" id="Phobius"/>
    </source>
</evidence>